<keyword evidence="5" id="KW-1185">Reference proteome</keyword>
<dbReference type="SUPFAM" id="SSF46689">
    <property type="entry name" value="Homeodomain-like"/>
    <property type="match status" value="1"/>
</dbReference>
<dbReference type="GO" id="GO:0003677">
    <property type="term" value="F:DNA binding"/>
    <property type="evidence" value="ECO:0007669"/>
    <property type="project" value="UniProtKB-UniRule"/>
</dbReference>
<dbReference type="PROSITE" id="PS50977">
    <property type="entry name" value="HTH_TETR_2"/>
    <property type="match status" value="1"/>
</dbReference>
<evidence type="ECO:0000313" key="5">
    <source>
        <dbReference type="Proteomes" id="UP000184245"/>
    </source>
</evidence>
<sequence>MAVYSKGIETKKRFILSTYNKLLVQDSSEISVRKLAKENGCSVAALYKHFDSLEYLIAVASVRFLDEYMVNYGKLLDSGKNLLEIYIEGWELFDHYAFQRPDVYYRLFWGARNSVFGNAVQDYFELFPISGSEEYTAHYFTLLFDGDMRKRDFIILRRIENMKLISDEEAEYFSWTNPLIVKGMLESAIDEESAKCAELELRCNRLIRKNMQQVFERVK</sequence>
<evidence type="ECO:0000259" key="3">
    <source>
        <dbReference type="PROSITE" id="PS50977"/>
    </source>
</evidence>
<evidence type="ECO:0000256" key="2">
    <source>
        <dbReference type="PROSITE-ProRule" id="PRU00335"/>
    </source>
</evidence>
<dbReference type="OrthoDB" id="66596at2"/>
<dbReference type="InterPro" id="IPR001647">
    <property type="entry name" value="HTH_TetR"/>
</dbReference>
<dbReference type="AlphaFoldDB" id="A0A1M4YHU3"/>
<protein>
    <recommendedName>
        <fullName evidence="3">HTH tetR-type domain-containing protein</fullName>
    </recommendedName>
</protein>
<organism evidence="4 5">
    <name type="scientific">Lactonifactor longoviformis DSM 17459</name>
    <dbReference type="NCBI Taxonomy" id="1122155"/>
    <lineage>
        <taxon>Bacteria</taxon>
        <taxon>Bacillati</taxon>
        <taxon>Bacillota</taxon>
        <taxon>Clostridia</taxon>
        <taxon>Eubacteriales</taxon>
        <taxon>Clostridiaceae</taxon>
        <taxon>Lactonifactor</taxon>
    </lineage>
</organism>
<proteinExistence type="predicted"/>
<feature type="DNA-binding region" description="H-T-H motif" evidence="2">
    <location>
        <begin position="31"/>
        <end position="50"/>
    </location>
</feature>
<gene>
    <name evidence="4" type="ORF">SAMN02745158_02391</name>
</gene>
<evidence type="ECO:0000256" key="1">
    <source>
        <dbReference type="ARBA" id="ARBA00023125"/>
    </source>
</evidence>
<accession>A0A1M4YHU3</accession>
<evidence type="ECO:0000313" key="4">
    <source>
        <dbReference type="EMBL" id="SHF05299.1"/>
    </source>
</evidence>
<dbReference type="RefSeq" id="WP_072852002.1">
    <property type="nucleotide sequence ID" value="NZ_FQVI01000011.1"/>
</dbReference>
<dbReference type="STRING" id="1122155.SAMN02745158_02391"/>
<name>A0A1M4YHU3_9CLOT</name>
<dbReference type="Proteomes" id="UP000184245">
    <property type="component" value="Unassembled WGS sequence"/>
</dbReference>
<dbReference type="Gene3D" id="1.10.357.10">
    <property type="entry name" value="Tetracycline Repressor, domain 2"/>
    <property type="match status" value="1"/>
</dbReference>
<keyword evidence="1 2" id="KW-0238">DNA-binding</keyword>
<dbReference type="InterPro" id="IPR009057">
    <property type="entry name" value="Homeodomain-like_sf"/>
</dbReference>
<reference evidence="4 5" key="1">
    <citation type="submission" date="2016-11" db="EMBL/GenBank/DDBJ databases">
        <authorList>
            <person name="Jaros S."/>
            <person name="Januszkiewicz K."/>
            <person name="Wedrychowicz H."/>
        </authorList>
    </citation>
    <scope>NUCLEOTIDE SEQUENCE [LARGE SCALE GENOMIC DNA]</scope>
    <source>
        <strain evidence="4 5">DSM 17459</strain>
    </source>
</reference>
<feature type="domain" description="HTH tetR-type" evidence="3">
    <location>
        <begin position="8"/>
        <end position="68"/>
    </location>
</feature>
<dbReference type="EMBL" id="FQVI01000011">
    <property type="protein sequence ID" value="SHF05299.1"/>
    <property type="molecule type" value="Genomic_DNA"/>
</dbReference>